<comment type="caution">
    <text evidence="2">The sequence shown here is derived from an EMBL/GenBank/DDBJ whole genome shotgun (WGS) entry which is preliminary data.</text>
</comment>
<accession>A0A8H6Y0X0</accession>
<dbReference type="EMBL" id="JACAZI010000009">
    <property type="protein sequence ID" value="KAF7352005.1"/>
    <property type="molecule type" value="Genomic_DNA"/>
</dbReference>
<evidence type="ECO:0000313" key="2">
    <source>
        <dbReference type="EMBL" id="KAF7352005.1"/>
    </source>
</evidence>
<keyword evidence="3" id="KW-1185">Reference proteome</keyword>
<gene>
    <name evidence="2" type="ORF">MVEN_01162700</name>
</gene>
<feature type="region of interest" description="Disordered" evidence="1">
    <location>
        <begin position="96"/>
        <end position="132"/>
    </location>
</feature>
<proteinExistence type="predicted"/>
<dbReference type="OrthoDB" id="2119228at2759"/>
<reference evidence="2" key="1">
    <citation type="submission" date="2020-05" db="EMBL/GenBank/DDBJ databases">
        <title>Mycena genomes resolve the evolution of fungal bioluminescence.</title>
        <authorList>
            <person name="Tsai I.J."/>
        </authorList>
    </citation>
    <scope>NUCLEOTIDE SEQUENCE</scope>
    <source>
        <strain evidence="2">CCC161011</strain>
    </source>
</reference>
<protein>
    <submittedName>
        <fullName evidence="2">Uncharacterized protein</fullName>
    </submittedName>
</protein>
<dbReference type="Proteomes" id="UP000620124">
    <property type="component" value="Unassembled WGS sequence"/>
</dbReference>
<sequence length="216" mass="23061">MQCVQRPSRFWDANYGGGEYDTVARRKGAPADPPATLAPIAAPARAATHAAAPPAAHAGVRTPVSRHRSGTPNDAVVQALNGQLRDIEILVQQKMEAPEAAGQDDETSRPSPHSGYRGIVPPTHRVASDQRHSIRTGAARCLLRMLVSSDPRAGCPSPVAIAAHPYARACWGAMHTAARASSSPAHIVPSIRAWCCDLIWTWRGSRAATVQRKCHP</sequence>
<organism evidence="2 3">
    <name type="scientific">Mycena venus</name>
    <dbReference type="NCBI Taxonomy" id="2733690"/>
    <lineage>
        <taxon>Eukaryota</taxon>
        <taxon>Fungi</taxon>
        <taxon>Dikarya</taxon>
        <taxon>Basidiomycota</taxon>
        <taxon>Agaricomycotina</taxon>
        <taxon>Agaricomycetes</taxon>
        <taxon>Agaricomycetidae</taxon>
        <taxon>Agaricales</taxon>
        <taxon>Marasmiineae</taxon>
        <taxon>Mycenaceae</taxon>
        <taxon>Mycena</taxon>
    </lineage>
</organism>
<name>A0A8H6Y0X0_9AGAR</name>
<evidence type="ECO:0000256" key="1">
    <source>
        <dbReference type="SAM" id="MobiDB-lite"/>
    </source>
</evidence>
<dbReference type="AlphaFoldDB" id="A0A8H6Y0X0"/>
<evidence type="ECO:0000313" key="3">
    <source>
        <dbReference type="Proteomes" id="UP000620124"/>
    </source>
</evidence>